<feature type="region of interest" description="Disordered" evidence="1">
    <location>
        <begin position="361"/>
        <end position="380"/>
    </location>
</feature>
<feature type="domain" description="START" evidence="3">
    <location>
        <begin position="144"/>
        <end position="334"/>
    </location>
</feature>
<protein>
    <recommendedName>
        <fullName evidence="3">START domain-containing protein</fullName>
    </recommendedName>
</protein>
<organism evidence="4 5">
    <name type="scientific">Coffea canephora</name>
    <name type="common">Robusta coffee</name>
    <dbReference type="NCBI Taxonomy" id="49390"/>
    <lineage>
        <taxon>Eukaryota</taxon>
        <taxon>Viridiplantae</taxon>
        <taxon>Streptophyta</taxon>
        <taxon>Embryophyta</taxon>
        <taxon>Tracheophyta</taxon>
        <taxon>Spermatophyta</taxon>
        <taxon>Magnoliopsida</taxon>
        <taxon>eudicotyledons</taxon>
        <taxon>Gunneridae</taxon>
        <taxon>Pentapetalae</taxon>
        <taxon>asterids</taxon>
        <taxon>lamiids</taxon>
        <taxon>Gentianales</taxon>
        <taxon>Rubiaceae</taxon>
        <taxon>Ixoroideae</taxon>
        <taxon>Gardenieae complex</taxon>
        <taxon>Bertiereae - Coffeeae clade</taxon>
        <taxon>Coffeeae</taxon>
        <taxon>Coffea</taxon>
    </lineage>
</organism>
<keyword evidence="2" id="KW-0472">Membrane</keyword>
<keyword evidence="2" id="KW-1133">Transmembrane helix</keyword>
<keyword evidence="2" id="KW-0812">Transmembrane</keyword>
<feature type="region of interest" description="Disordered" evidence="1">
    <location>
        <begin position="85"/>
        <end position="105"/>
    </location>
</feature>
<evidence type="ECO:0000256" key="1">
    <source>
        <dbReference type="SAM" id="MobiDB-lite"/>
    </source>
</evidence>
<dbReference type="PhylomeDB" id="A0A068U910"/>
<dbReference type="InterPro" id="IPR002913">
    <property type="entry name" value="START_lipid-bd_dom"/>
</dbReference>
<dbReference type="InterPro" id="IPR051213">
    <property type="entry name" value="START_lipid_transfer"/>
</dbReference>
<feature type="compositionally biased region" description="Polar residues" evidence="1">
    <location>
        <begin position="85"/>
        <end position="94"/>
    </location>
</feature>
<proteinExistence type="predicted"/>
<dbReference type="STRING" id="49390.A0A068U910"/>
<accession>A0A068U910</accession>
<dbReference type="PANTHER" id="PTHR19308">
    <property type="entry name" value="PHOSPHATIDYLCHOLINE TRANSFER PROTEIN"/>
    <property type="match status" value="1"/>
</dbReference>
<dbReference type="EMBL" id="HG739099">
    <property type="protein sequence ID" value="CDP04991.1"/>
    <property type="molecule type" value="Genomic_DNA"/>
</dbReference>
<dbReference type="OMA" id="FARRIWE"/>
<feature type="compositionally biased region" description="Acidic residues" evidence="1">
    <location>
        <begin position="365"/>
        <end position="377"/>
    </location>
</feature>
<dbReference type="GO" id="GO:0008289">
    <property type="term" value="F:lipid binding"/>
    <property type="evidence" value="ECO:0007669"/>
    <property type="project" value="InterPro"/>
</dbReference>
<name>A0A068U910_COFCA</name>
<dbReference type="SUPFAM" id="SSF55961">
    <property type="entry name" value="Bet v1-like"/>
    <property type="match status" value="1"/>
</dbReference>
<sequence length="431" mass="48587">MAVADAFLEILTRPTMGGMVVGVIMLLGPVWVAFLLGVMLGWAWKPRWASLGNCKFDFSAPSSPCSSLLPSNVLSFGAPPPPTFASWSPDTSVEQRQDTLPPPTDDAISSGFSQLKEEVPVAVTNEDLEHLCHLVGRRDGGPPWKHMMERSTSEMSYQAWQRDPETGPPQYCSRTVYEDATPELLRDFFWDDEFRLKWDDMLIHAETLEECPTSGTMIVHWIRKFPFFCSDREYIIGRRIWESGRSYYCVTKGVPCDSIPRRGKPRRVDLYYSSCWYIQAVESRKGNGQLDACEVLLFHHEDMGIPWEIAKFGVRQGMWGTVRKIERGFRSYQRTRASGALLSHAAFMAQINTKIDPDHLRSLESSEEDSSESEMLESTEKPRGMIIPKLLILGGAVVVACSVDHGLFTKAIIFSVAKTFANIGRRACPRT</sequence>
<dbReference type="InParanoid" id="A0A068U910"/>
<gene>
    <name evidence="4" type="ORF">GSCOC_T00019885001</name>
</gene>
<dbReference type="Gene3D" id="3.30.530.20">
    <property type="match status" value="1"/>
</dbReference>
<dbReference type="GO" id="GO:0005737">
    <property type="term" value="C:cytoplasm"/>
    <property type="evidence" value="ECO:0007669"/>
    <property type="project" value="UniProtKB-ARBA"/>
</dbReference>
<dbReference type="Gramene" id="CDP04991">
    <property type="protein sequence ID" value="CDP04991"/>
    <property type="gene ID" value="GSCOC_T00019885001"/>
</dbReference>
<dbReference type="CDD" id="cd08870">
    <property type="entry name" value="START_STARD2_7-like"/>
    <property type="match status" value="1"/>
</dbReference>
<evidence type="ECO:0000313" key="5">
    <source>
        <dbReference type="Proteomes" id="UP000295252"/>
    </source>
</evidence>
<evidence type="ECO:0000256" key="2">
    <source>
        <dbReference type="SAM" id="Phobius"/>
    </source>
</evidence>
<keyword evidence="5" id="KW-1185">Reference proteome</keyword>
<dbReference type="AlphaFoldDB" id="A0A068U910"/>
<feature type="transmembrane region" description="Helical" evidence="2">
    <location>
        <begin position="20"/>
        <end position="43"/>
    </location>
</feature>
<dbReference type="PROSITE" id="PS50848">
    <property type="entry name" value="START"/>
    <property type="match status" value="1"/>
</dbReference>
<evidence type="ECO:0000259" key="3">
    <source>
        <dbReference type="PROSITE" id="PS50848"/>
    </source>
</evidence>
<evidence type="ECO:0000313" key="4">
    <source>
        <dbReference type="EMBL" id="CDP04991.1"/>
    </source>
</evidence>
<dbReference type="OrthoDB" id="1295045at2759"/>
<dbReference type="PANTHER" id="PTHR19308:SF39">
    <property type="entry name" value="PHOSPHATIDYLCHOLINE TRANSFER PROTEIN"/>
    <property type="match status" value="1"/>
</dbReference>
<dbReference type="Pfam" id="PF01852">
    <property type="entry name" value="START"/>
    <property type="match status" value="1"/>
</dbReference>
<dbReference type="Proteomes" id="UP000295252">
    <property type="component" value="Chromosome IV"/>
</dbReference>
<dbReference type="InterPro" id="IPR023393">
    <property type="entry name" value="START-like_dom_sf"/>
</dbReference>
<dbReference type="FunFam" id="3.30.530.20:FF:000006">
    <property type="entry name" value="StAR-related lipid transfer protein 7, mitochondrial"/>
    <property type="match status" value="1"/>
</dbReference>
<reference evidence="5" key="1">
    <citation type="journal article" date="2014" name="Science">
        <title>The coffee genome provides insight into the convergent evolution of caffeine biosynthesis.</title>
        <authorList>
            <person name="Denoeud F."/>
            <person name="Carretero-Paulet L."/>
            <person name="Dereeper A."/>
            <person name="Droc G."/>
            <person name="Guyot R."/>
            <person name="Pietrella M."/>
            <person name="Zheng C."/>
            <person name="Alberti A."/>
            <person name="Anthony F."/>
            <person name="Aprea G."/>
            <person name="Aury J.M."/>
            <person name="Bento P."/>
            <person name="Bernard M."/>
            <person name="Bocs S."/>
            <person name="Campa C."/>
            <person name="Cenci A."/>
            <person name="Combes M.C."/>
            <person name="Crouzillat D."/>
            <person name="Da Silva C."/>
            <person name="Daddiego L."/>
            <person name="De Bellis F."/>
            <person name="Dussert S."/>
            <person name="Garsmeur O."/>
            <person name="Gayraud T."/>
            <person name="Guignon V."/>
            <person name="Jahn K."/>
            <person name="Jamilloux V."/>
            <person name="Joet T."/>
            <person name="Labadie K."/>
            <person name="Lan T."/>
            <person name="Leclercq J."/>
            <person name="Lepelley M."/>
            <person name="Leroy T."/>
            <person name="Li L.T."/>
            <person name="Librado P."/>
            <person name="Lopez L."/>
            <person name="Munoz A."/>
            <person name="Noel B."/>
            <person name="Pallavicini A."/>
            <person name="Perrotta G."/>
            <person name="Poncet V."/>
            <person name="Pot D."/>
            <person name="Priyono X."/>
            <person name="Rigoreau M."/>
            <person name="Rouard M."/>
            <person name="Rozas J."/>
            <person name="Tranchant-Dubreuil C."/>
            <person name="VanBuren R."/>
            <person name="Zhang Q."/>
            <person name="Andrade A.C."/>
            <person name="Argout X."/>
            <person name="Bertrand B."/>
            <person name="de Kochko A."/>
            <person name="Graziosi G."/>
            <person name="Henry R.J."/>
            <person name="Jayarama X."/>
            <person name="Ming R."/>
            <person name="Nagai C."/>
            <person name="Rounsley S."/>
            <person name="Sankoff D."/>
            <person name="Giuliano G."/>
            <person name="Albert V.A."/>
            <person name="Wincker P."/>
            <person name="Lashermes P."/>
        </authorList>
    </citation>
    <scope>NUCLEOTIDE SEQUENCE [LARGE SCALE GENOMIC DNA]</scope>
    <source>
        <strain evidence="5">cv. DH200-94</strain>
    </source>
</reference>